<reference evidence="1 2" key="1">
    <citation type="submission" date="2016-11" db="EMBL/GenBank/DDBJ databases">
        <authorList>
            <person name="Jaros S."/>
            <person name="Januszkiewicz K."/>
            <person name="Wedrychowicz H."/>
        </authorList>
    </citation>
    <scope>NUCLEOTIDE SEQUENCE [LARGE SCALE GENOMIC DNA]</scope>
    <source>
        <strain evidence="1 2">DSM 15930</strain>
    </source>
</reference>
<accession>A0A1M7LPJ4</accession>
<dbReference type="EMBL" id="FRCP01000017">
    <property type="protein sequence ID" value="SHM80018.1"/>
    <property type="molecule type" value="Genomic_DNA"/>
</dbReference>
<organism evidence="1 2">
    <name type="scientific">Anaerosporobacter mobilis DSM 15930</name>
    <dbReference type="NCBI Taxonomy" id="1120996"/>
    <lineage>
        <taxon>Bacteria</taxon>
        <taxon>Bacillati</taxon>
        <taxon>Bacillota</taxon>
        <taxon>Clostridia</taxon>
        <taxon>Lachnospirales</taxon>
        <taxon>Lachnospiraceae</taxon>
        <taxon>Anaerosporobacter</taxon>
    </lineage>
</organism>
<evidence type="ECO:0000313" key="1">
    <source>
        <dbReference type="EMBL" id="SHM80018.1"/>
    </source>
</evidence>
<protein>
    <submittedName>
        <fullName evidence="1">Uncharacterized protein</fullName>
    </submittedName>
</protein>
<sequence length="104" mass="12264">MEVKIKNNVNELIMLLDEITLCFYQQKKEEGYSKLDCVLSKLSDVMDEIVYIKDTNKEIPVDIIKLNKALNLGLQALQENDIVMFSDVMHFEFVEQLYEIQRFL</sequence>
<dbReference type="Proteomes" id="UP000184038">
    <property type="component" value="Unassembled WGS sequence"/>
</dbReference>
<dbReference type="RefSeq" id="WP_073289545.1">
    <property type="nucleotide sequence ID" value="NZ_FRCP01000017.1"/>
</dbReference>
<proteinExistence type="predicted"/>
<keyword evidence="2" id="KW-1185">Reference proteome</keyword>
<dbReference type="AlphaFoldDB" id="A0A1M7LPJ4"/>
<evidence type="ECO:0000313" key="2">
    <source>
        <dbReference type="Proteomes" id="UP000184038"/>
    </source>
</evidence>
<name>A0A1M7LPJ4_9FIRM</name>
<dbReference type="STRING" id="1120996.SAMN02746066_03348"/>
<gene>
    <name evidence="1" type="ORF">SAMN02746066_03348</name>
</gene>